<dbReference type="OrthoDB" id="2155647at2"/>
<name>A0A1S2L7C8_9BACI</name>
<evidence type="ECO:0000313" key="3">
    <source>
        <dbReference type="Proteomes" id="UP000180175"/>
    </source>
</evidence>
<reference evidence="2 3" key="3">
    <citation type="journal article" date="2019" name="Int. J. Syst. Evol. Microbiol.">
        <title>Anaerobacillus isosaccharinicus sp. nov., an alkaliphilic bacterium which degrades isosaccharinic acid.</title>
        <authorList>
            <person name="Bassil N.M."/>
            <person name="Lloyd J.R."/>
        </authorList>
    </citation>
    <scope>NUCLEOTIDE SEQUENCE [LARGE SCALE GENOMIC DNA]</scope>
    <source>
        <strain evidence="2 3">NB2006</strain>
    </source>
</reference>
<dbReference type="EMBL" id="LQXD01000166">
    <property type="protein sequence ID" value="OIJ07903.1"/>
    <property type="molecule type" value="Genomic_DNA"/>
</dbReference>
<dbReference type="AlphaFoldDB" id="A0A1S2L7C8"/>
<proteinExistence type="predicted"/>
<protein>
    <submittedName>
        <fullName evidence="1">Uncharacterized protein</fullName>
    </submittedName>
</protein>
<dbReference type="Proteomes" id="UP000180175">
    <property type="component" value="Chromosome"/>
</dbReference>
<reference evidence="2" key="4">
    <citation type="submission" date="2020-10" db="EMBL/GenBank/DDBJ databases">
        <authorList>
            <person name="Bassil N.M."/>
            <person name="Lloyd J.R."/>
        </authorList>
    </citation>
    <scope>NUCLEOTIDE SEQUENCE</scope>
    <source>
        <strain evidence="2">NB2006</strain>
    </source>
</reference>
<dbReference type="EMBL" id="CP063356">
    <property type="protein sequence ID" value="QOY36776.1"/>
    <property type="molecule type" value="Genomic_DNA"/>
</dbReference>
<gene>
    <name evidence="2" type="ORF">AWH56_003735</name>
    <name evidence="1" type="ORF">AWH56_19850</name>
</gene>
<evidence type="ECO:0000313" key="2">
    <source>
        <dbReference type="EMBL" id="QOY36776.1"/>
    </source>
</evidence>
<reference evidence="2 3" key="2">
    <citation type="journal article" date="2017" name="Genome Announc.">
        <title>Draft Genome Sequences of Four Alkaliphilic Bacteria Belonging to the Anaerobacillus Genus.</title>
        <authorList>
            <person name="Bassil N.M."/>
            <person name="Lloyd J.R."/>
        </authorList>
    </citation>
    <scope>NUCLEOTIDE SEQUENCE [LARGE SCALE GENOMIC DNA]</scope>
    <source>
        <strain evidence="2 3">NB2006</strain>
    </source>
</reference>
<dbReference type="RefSeq" id="WP_071318701.1">
    <property type="nucleotide sequence ID" value="NZ_CP063356.2"/>
</dbReference>
<organism evidence="1 3">
    <name type="scientific">Anaerobacillus isosaccharinicus</name>
    <dbReference type="NCBI Taxonomy" id="1532552"/>
    <lineage>
        <taxon>Bacteria</taxon>
        <taxon>Bacillati</taxon>
        <taxon>Bacillota</taxon>
        <taxon>Bacilli</taxon>
        <taxon>Bacillales</taxon>
        <taxon>Bacillaceae</taxon>
        <taxon>Anaerobacillus</taxon>
    </lineage>
</organism>
<accession>A0A1S2L7C8</accession>
<evidence type="ECO:0000313" key="1">
    <source>
        <dbReference type="EMBL" id="OIJ07903.1"/>
    </source>
</evidence>
<keyword evidence="3" id="KW-1185">Reference proteome</keyword>
<sequence>MTMFYYIGANHPLPIGNYGEKYTLKKLKDIPKPSDPNDLRNILDLSHLENEWTKVYETELDFAFVTIMEVRDAVLKEKLPMNKSYIYELGGSFHLNEADKINHFTSNQANEKCVKELLSYVKRELKEGESIEVYSCWADEEDWPIREEETINLSAFNLGKTFEIEERKLIRFVLE</sequence>
<dbReference type="KEGG" id="aia:AWH56_003735"/>
<reference evidence="1 3" key="1">
    <citation type="submission" date="2016-10" db="EMBL/GenBank/DDBJ databases">
        <title>Draft genome sequences of four alkaliphilic bacteria belonging to the Anaerobacillus genus.</title>
        <authorList>
            <person name="Bassil N.M."/>
            <person name="Lloyd J.R."/>
        </authorList>
    </citation>
    <scope>NUCLEOTIDE SEQUENCE [LARGE SCALE GENOMIC DNA]</scope>
    <source>
        <strain evidence="1 3">NB2006</strain>
    </source>
</reference>